<feature type="chain" id="PRO_5021226483" description="PilY1 beta-propeller domain-containing protein" evidence="8">
    <location>
        <begin position="26"/>
        <end position="1538"/>
    </location>
</feature>
<accession>A0A4Z0CAN9</accession>
<evidence type="ECO:0000256" key="8">
    <source>
        <dbReference type="SAM" id="SignalP"/>
    </source>
</evidence>
<keyword evidence="4" id="KW-0479">Metal-binding</keyword>
<evidence type="ECO:0000313" key="10">
    <source>
        <dbReference type="EMBL" id="TFZ08727.1"/>
    </source>
</evidence>
<evidence type="ECO:0000256" key="5">
    <source>
        <dbReference type="ARBA" id="ARBA00022837"/>
    </source>
</evidence>
<evidence type="ECO:0000256" key="6">
    <source>
        <dbReference type="ARBA" id="ARBA00023263"/>
    </source>
</evidence>
<comment type="similarity">
    <text evidence="2">Belongs to the PilY1 family.</text>
</comment>
<keyword evidence="5" id="KW-0106">Calcium</keyword>
<dbReference type="RefSeq" id="WP_135248775.1">
    <property type="nucleotide sequence ID" value="NZ_SMLK01000001.1"/>
</dbReference>
<proteinExistence type="inferred from homology"/>
<evidence type="ECO:0000256" key="1">
    <source>
        <dbReference type="ARBA" id="ARBA00004561"/>
    </source>
</evidence>
<protein>
    <recommendedName>
        <fullName evidence="9">PilY1 beta-propeller domain-containing protein</fullName>
    </recommendedName>
</protein>
<keyword evidence="3" id="KW-1029">Fimbrium biogenesis</keyword>
<evidence type="ECO:0000256" key="4">
    <source>
        <dbReference type="ARBA" id="ARBA00022723"/>
    </source>
</evidence>
<keyword evidence="6" id="KW-0281">Fimbrium</keyword>
<organism evidence="10 11">
    <name type="scientific">Ramlibacter humi</name>
    <dbReference type="NCBI Taxonomy" id="2530451"/>
    <lineage>
        <taxon>Bacteria</taxon>
        <taxon>Pseudomonadati</taxon>
        <taxon>Pseudomonadota</taxon>
        <taxon>Betaproteobacteria</taxon>
        <taxon>Burkholderiales</taxon>
        <taxon>Comamonadaceae</taxon>
        <taxon>Ramlibacter</taxon>
    </lineage>
</organism>
<dbReference type="EMBL" id="SMLK01000001">
    <property type="protein sequence ID" value="TFZ08727.1"/>
    <property type="molecule type" value="Genomic_DNA"/>
</dbReference>
<dbReference type="InterPro" id="IPR008707">
    <property type="entry name" value="B-propeller_PilY1"/>
</dbReference>
<dbReference type="Proteomes" id="UP000297839">
    <property type="component" value="Unassembled WGS sequence"/>
</dbReference>
<feature type="signal peptide" evidence="8">
    <location>
        <begin position="1"/>
        <end position="25"/>
    </location>
</feature>
<evidence type="ECO:0000259" key="9">
    <source>
        <dbReference type="Pfam" id="PF05567"/>
    </source>
</evidence>
<dbReference type="SUPFAM" id="SSF50998">
    <property type="entry name" value="Quinoprotein alcohol dehydrogenase-like"/>
    <property type="match status" value="1"/>
</dbReference>
<sequence length="1538" mass="160685">MLKRSTLLRATLGVLLTAFAGLAAATDIATAPLFTSSANQVKPNLMFILDDSGSMAWDYLPDPANFSSTKYGKKSYQCNGVAYNPNVVYTPPKNADGTTQANASQSVITSLSNPTTQTSNQRTISGTVTMPTTLDGTMTFTITGTSFTTTTYQPEQAVTIFQSGDSNRFFTGEVVSWTRTSSTAGTLVVDISVGFMEGTGSFSSPRIGGGVPSSPTYYRYTGTQKALGYTYNSSGVITNTTFYSECNSAVGSTPGSSVFTAVSVTASSTEAQNYANWYTFYRTRILMMQSSASRAFANLDSRYRVGYTTINERSAASGANFLDIADFDATQKSSFYTKLFAASPGSNTPLRGALSKAGQYYAKKASGQTVDPIQYSCQRNYAILSTDGYWNTGSESTTAGALYGPYRLDNATTVGQQDGSGTARPMADGETSTRTITENWTITVVTTTTDVTPQLTTSTVTTSTTTLAPIRGQQNTTSDLLTRKNVGSSSFVRPSGGCAPNCVVTVNLTAHGFLAGDTVTITDTNGTSYGATGIAITVVNADRFTYVLSSRPGNPSGTYQVAIAGSASCPVGQGKVTRQWTQTSDVVGSSTFTSVTATSVTSVRTAVTTGTNTTPWTKTTTEIDGVAGTPTTSQGTSSNNPGTAVVTNTPGSTTVSTSTSTVSNGTTTTAWVRAASPSATVTLGSCTATTPADTTPVTVGTTTTTTRTPAGPTNAGPTVTNTALTASTPVVATSESAHVISTSAATVTGGASNTLADVAMYYYKTDLRDSTLNNCTGALNSDVCTNNVPGNADNAQHSGGDVAAWQHMTTFTLGLGVGGTLNFDPNYLTQTSGDFVNILNRTINWPLAGSGKSAENIDDLWHAAVNGRGQYFSAGDPTSLATALTGALEAIKAVTGTAAAASTSSLNPVQGDNDVFLAQFTSVKWTGDLLSFRIDPDLGTVSTTPVWSAKTQLDAKAPGTRTILYPNPSGGPTLRAFNTANLTTDNYIANFTNFCSKISAAAGSGAPQQCATLSAADTTSANSAANLVNFLRGDQTQGYYRSRDSVLGDIISASPLFVGKPAFKYTENNYQTYVTNNASRTAVVLSAANDGMLHAFDRTTGDERWAFMPSSVLPNLYKLADTAYGASHAFYVDGSPVMGDIYVSGGSSPGWKTIVIGGLNGGGRGYYALDVTDPANPKFLWEFSNKDDANLGLTFGNPIITKRADNTWVVVFTSGYNNNITNSGGTTGDGNGRLFVLNANTGQSILTLPTMYPDGTAAGNASTPSGLGKLNAWVDSVEENKAKRFYAGDLLGNVWRFDLDDLVPPSGREAFLLAQLTAPGGAAQSITTKPGMVEINYNGTPYPAVVVATGRYLGSSDLADTTVNSLYVIRDPLTASSLSWGTSGGIRATTSLVRQTMTVTTDANGVKGRDITNAAIDWGTKYGWYVDFPVGGERVSVDPEIVLNFVTIGSILPNNSACTVGGESFIYRLNTGDAKATTGVAGKYVGNVLIQGLTTVQLTNGSITTLTTTSKSEILTENQTAPVDPANLRRSSWRELTD</sequence>
<dbReference type="OrthoDB" id="7156875at2"/>
<gene>
    <name evidence="10" type="ORF">EZ216_06160</name>
</gene>
<feature type="region of interest" description="Disordered" evidence="7">
    <location>
        <begin position="613"/>
        <end position="664"/>
    </location>
</feature>
<feature type="compositionally biased region" description="Low complexity" evidence="7">
    <location>
        <begin position="645"/>
        <end position="664"/>
    </location>
</feature>
<keyword evidence="8" id="KW-0732">Signal</keyword>
<name>A0A4Z0CAN9_9BURK</name>
<evidence type="ECO:0000313" key="11">
    <source>
        <dbReference type="Proteomes" id="UP000297839"/>
    </source>
</evidence>
<evidence type="ECO:0000256" key="3">
    <source>
        <dbReference type="ARBA" id="ARBA00022558"/>
    </source>
</evidence>
<reference evidence="10 11" key="1">
    <citation type="submission" date="2019-03" db="EMBL/GenBank/DDBJ databases">
        <title>Ramlibacter sp. 18x22-1, whole genome shotgun sequence.</title>
        <authorList>
            <person name="Zhang X."/>
            <person name="Feng G."/>
            <person name="Zhu H."/>
        </authorList>
    </citation>
    <scope>NUCLEOTIDE SEQUENCE [LARGE SCALE GENOMIC DNA]</scope>
    <source>
        <strain evidence="10 11">18x22-1</strain>
    </source>
</reference>
<evidence type="ECO:0000256" key="2">
    <source>
        <dbReference type="ARBA" id="ARBA00008387"/>
    </source>
</evidence>
<comment type="caution">
    <text evidence="10">The sequence shown here is derived from an EMBL/GenBank/DDBJ whole genome shotgun (WGS) entry which is preliminary data.</text>
</comment>
<feature type="region of interest" description="Disordered" evidence="7">
    <location>
        <begin position="694"/>
        <end position="716"/>
    </location>
</feature>
<dbReference type="InterPro" id="IPR011047">
    <property type="entry name" value="Quinoprotein_ADH-like_sf"/>
</dbReference>
<evidence type="ECO:0000256" key="7">
    <source>
        <dbReference type="SAM" id="MobiDB-lite"/>
    </source>
</evidence>
<dbReference type="GO" id="GO:0009289">
    <property type="term" value="C:pilus"/>
    <property type="evidence" value="ECO:0007669"/>
    <property type="project" value="UniProtKB-SubCell"/>
</dbReference>
<feature type="domain" description="PilY1 beta-propeller" evidence="9">
    <location>
        <begin position="1047"/>
        <end position="1389"/>
    </location>
</feature>
<feature type="compositionally biased region" description="Polar residues" evidence="7">
    <location>
        <begin position="629"/>
        <end position="642"/>
    </location>
</feature>
<comment type="subcellular location">
    <subcellularLocation>
        <location evidence="1">Fimbrium</location>
    </subcellularLocation>
</comment>
<keyword evidence="11" id="KW-1185">Reference proteome</keyword>
<dbReference type="GO" id="GO:0046872">
    <property type="term" value="F:metal ion binding"/>
    <property type="evidence" value="ECO:0007669"/>
    <property type="project" value="UniProtKB-KW"/>
</dbReference>
<dbReference type="Pfam" id="PF05567">
    <property type="entry name" value="T4P_PilY1"/>
    <property type="match status" value="1"/>
</dbReference>